<sequence length="189" mass="21715">MIVLVVLLFALLSAWILLELYLEYFFRSPMNANKRDDGYSKIFNVVIVSSLGNWAYVLAMEIRHEPHIALHLPRVGVSLLAAGLMLRAYAIMTLKKYFTVDLAIQPGHRLIRHGPYRIMRHPSYTGALLCFFGLALSFGYWATAILIVAPITLVYFWRIIKEEHILVDAFGIAYLEYRKCTYYLVPGII</sequence>
<dbReference type="RefSeq" id="WP_024895484.1">
    <property type="nucleotide sequence ID" value="NZ_LGYM01000002.1"/>
</dbReference>
<dbReference type="Proteomes" id="UP000094893">
    <property type="component" value="Unassembled WGS sequence"/>
</dbReference>
<keyword evidence="4 5" id="KW-0472">Membrane</keyword>
<evidence type="ECO:0000256" key="4">
    <source>
        <dbReference type="ARBA" id="ARBA00023136"/>
    </source>
</evidence>
<protein>
    <submittedName>
        <fullName evidence="6">Isoprenylcysteine carboxyl methyltransferase</fullName>
    </submittedName>
</protein>
<dbReference type="STRING" id="930.GCA_002079865_00052"/>
<dbReference type="InterPro" id="IPR052527">
    <property type="entry name" value="Metal_cation-efflux_comp"/>
</dbReference>
<dbReference type="PANTHER" id="PTHR43847:SF1">
    <property type="entry name" value="BLL3993 PROTEIN"/>
    <property type="match status" value="1"/>
</dbReference>
<dbReference type="GO" id="GO:0016020">
    <property type="term" value="C:membrane"/>
    <property type="evidence" value="ECO:0007669"/>
    <property type="project" value="UniProtKB-SubCell"/>
</dbReference>
<dbReference type="InterPro" id="IPR007269">
    <property type="entry name" value="ICMT_MeTrfase"/>
</dbReference>
<dbReference type="EMBL" id="LWSA01000239">
    <property type="protein sequence ID" value="OCX69503.1"/>
    <property type="molecule type" value="Genomic_DNA"/>
</dbReference>
<accession>A0A1C2HYR0</accession>
<proteinExistence type="predicted"/>
<reference evidence="6 7" key="1">
    <citation type="journal article" date="2016" name="Int. J. Mol. Sci.">
        <title>Comparative genomics of the extreme acidophile Acidithiobacillus thiooxidans reveals intraspecific divergence and niche adaptation.</title>
        <authorList>
            <person name="Zhang X."/>
            <person name="Feng X."/>
            <person name="Tao J."/>
            <person name="Ma L."/>
            <person name="Xiao Y."/>
            <person name="Liang Y."/>
            <person name="Liu X."/>
            <person name="Yin H."/>
        </authorList>
    </citation>
    <scope>NUCLEOTIDE SEQUENCE [LARGE SCALE GENOMIC DNA]</scope>
    <source>
        <strain evidence="6 7">A02</strain>
    </source>
</reference>
<feature type="transmembrane region" description="Helical" evidence="5">
    <location>
        <begin position="72"/>
        <end position="92"/>
    </location>
</feature>
<dbReference type="GO" id="GO:0032259">
    <property type="term" value="P:methylation"/>
    <property type="evidence" value="ECO:0007669"/>
    <property type="project" value="UniProtKB-KW"/>
</dbReference>
<keyword evidence="6" id="KW-0489">Methyltransferase</keyword>
<comment type="caution">
    <text evidence="6">The sequence shown here is derived from an EMBL/GenBank/DDBJ whole genome shotgun (WGS) entry which is preliminary data.</text>
</comment>
<evidence type="ECO:0000256" key="3">
    <source>
        <dbReference type="ARBA" id="ARBA00022989"/>
    </source>
</evidence>
<feature type="transmembrane region" description="Helical" evidence="5">
    <location>
        <begin position="124"/>
        <end position="157"/>
    </location>
</feature>
<feature type="transmembrane region" description="Helical" evidence="5">
    <location>
        <begin position="42"/>
        <end position="60"/>
    </location>
</feature>
<evidence type="ECO:0000256" key="5">
    <source>
        <dbReference type="SAM" id="Phobius"/>
    </source>
</evidence>
<dbReference type="Gene3D" id="1.20.120.1630">
    <property type="match status" value="1"/>
</dbReference>
<dbReference type="GO" id="GO:0004671">
    <property type="term" value="F:protein C-terminal S-isoprenylcysteine carboxyl O-methyltransferase activity"/>
    <property type="evidence" value="ECO:0007669"/>
    <property type="project" value="InterPro"/>
</dbReference>
<dbReference type="AlphaFoldDB" id="A0A1C2HYR0"/>
<keyword evidence="6" id="KW-0808">Transferase</keyword>
<name>A0A1C2HYR0_ACITH</name>
<comment type="subcellular location">
    <subcellularLocation>
        <location evidence="1">Membrane</location>
        <topology evidence="1">Multi-pass membrane protein</topology>
    </subcellularLocation>
</comment>
<evidence type="ECO:0000256" key="2">
    <source>
        <dbReference type="ARBA" id="ARBA00022692"/>
    </source>
</evidence>
<organism evidence="6 7">
    <name type="scientific">Acidithiobacillus thiooxidans</name>
    <name type="common">Thiobacillus thiooxidans</name>
    <dbReference type="NCBI Taxonomy" id="930"/>
    <lineage>
        <taxon>Bacteria</taxon>
        <taxon>Pseudomonadati</taxon>
        <taxon>Pseudomonadota</taxon>
        <taxon>Acidithiobacillia</taxon>
        <taxon>Acidithiobacillales</taxon>
        <taxon>Acidithiobacillaceae</taxon>
        <taxon>Acidithiobacillus</taxon>
    </lineage>
</organism>
<gene>
    <name evidence="6" type="ORF">A6P07_16405</name>
</gene>
<evidence type="ECO:0000313" key="7">
    <source>
        <dbReference type="Proteomes" id="UP000094893"/>
    </source>
</evidence>
<evidence type="ECO:0000313" key="6">
    <source>
        <dbReference type="EMBL" id="OCX69503.1"/>
    </source>
</evidence>
<evidence type="ECO:0000256" key="1">
    <source>
        <dbReference type="ARBA" id="ARBA00004141"/>
    </source>
</evidence>
<keyword evidence="2 5" id="KW-0812">Transmembrane</keyword>
<dbReference type="PANTHER" id="PTHR43847">
    <property type="entry name" value="BLL3993 PROTEIN"/>
    <property type="match status" value="1"/>
</dbReference>
<keyword evidence="3 5" id="KW-1133">Transmembrane helix</keyword>
<dbReference type="Pfam" id="PF04140">
    <property type="entry name" value="ICMT"/>
    <property type="match status" value="1"/>
</dbReference>